<reference evidence="10 11" key="1">
    <citation type="journal article" date="2018" name="Gigascience">
        <title>Genomes of trombidid mites reveal novel predicted allergens and laterally-transferred genes associated with secondary metabolism.</title>
        <authorList>
            <person name="Dong X."/>
            <person name="Chaisiri K."/>
            <person name="Xia D."/>
            <person name="Armstrong S.D."/>
            <person name="Fang Y."/>
            <person name="Donnelly M.J."/>
            <person name="Kadowaki T."/>
            <person name="McGarry J.W."/>
            <person name="Darby A.C."/>
            <person name="Makepeace B.L."/>
        </authorList>
    </citation>
    <scope>NUCLEOTIDE SEQUENCE [LARGE SCALE GENOMIC DNA]</scope>
    <source>
        <strain evidence="10">UoL-UT</strain>
    </source>
</reference>
<evidence type="ECO:0000313" key="11">
    <source>
        <dbReference type="Proteomes" id="UP000288716"/>
    </source>
</evidence>
<dbReference type="Pfam" id="PF00125">
    <property type="entry name" value="Histone"/>
    <property type="match status" value="1"/>
</dbReference>
<evidence type="ECO:0000256" key="1">
    <source>
        <dbReference type="ARBA" id="ARBA00004123"/>
    </source>
</evidence>
<dbReference type="InterPro" id="IPR007125">
    <property type="entry name" value="H2A/H2B/H3"/>
</dbReference>
<evidence type="ECO:0000256" key="2">
    <source>
        <dbReference type="ARBA" id="ARBA00004286"/>
    </source>
</evidence>
<protein>
    <submittedName>
        <fullName evidence="10">Histone H3-like protein</fullName>
    </submittedName>
</protein>
<feature type="non-terminal residue" evidence="10">
    <location>
        <position position="1"/>
    </location>
</feature>
<comment type="caution">
    <text evidence="10">The sequence shown here is derived from an EMBL/GenBank/DDBJ whole genome shotgun (WGS) entry which is preliminary data.</text>
</comment>
<comment type="similarity">
    <text evidence="3">Belongs to the histone H3 family.</text>
</comment>
<evidence type="ECO:0000256" key="6">
    <source>
        <dbReference type="ARBA" id="ARBA00023242"/>
    </source>
</evidence>
<evidence type="ECO:0000256" key="8">
    <source>
        <dbReference type="SAM" id="MobiDB-lite"/>
    </source>
</evidence>
<organism evidence="10 11">
    <name type="scientific">Leptotrombidium deliense</name>
    <dbReference type="NCBI Taxonomy" id="299467"/>
    <lineage>
        <taxon>Eukaryota</taxon>
        <taxon>Metazoa</taxon>
        <taxon>Ecdysozoa</taxon>
        <taxon>Arthropoda</taxon>
        <taxon>Chelicerata</taxon>
        <taxon>Arachnida</taxon>
        <taxon>Acari</taxon>
        <taxon>Acariformes</taxon>
        <taxon>Trombidiformes</taxon>
        <taxon>Prostigmata</taxon>
        <taxon>Anystina</taxon>
        <taxon>Parasitengona</taxon>
        <taxon>Trombiculoidea</taxon>
        <taxon>Trombiculidae</taxon>
        <taxon>Leptotrombidium</taxon>
    </lineage>
</organism>
<keyword evidence="5" id="KW-0238">DNA-binding</keyword>
<evidence type="ECO:0000256" key="7">
    <source>
        <dbReference type="ARBA" id="ARBA00023269"/>
    </source>
</evidence>
<dbReference type="AlphaFoldDB" id="A0A443SLH7"/>
<dbReference type="SMART" id="SM00428">
    <property type="entry name" value="H3"/>
    <property type="match status" value="1"/>
</dbReference>
<keyword evidence="7" id="KW-0544">Nucleosome core</keyword>
<dbReference type="PANTHER" id="PTHR11426">
    <property type="entry name" value="HISTONE H3"/>
    <property type="match status" value="1"/>
</dbReference>
<dbReference type="InterPro" id="IPR000164">
    <property type="entry name" value="Histone_H3/CENP-A"/>
</dbReference>
<dbReference type="GO" id="GO:0003677">
    <property type="term" value="F:DNA binding"/>
    <property type="evidence" value="ECO:0007669"/>
    <property type="project" value="UniProtKB-KW"/>
</dbReference>
<comment type="subcellular location">
    <subcellularLocation>
        <location evidence="2">Chromosome</location>
    </subcellularLocation>
    <subcellularLocation>
        <location evidence="1">Nucleus</location>
    </subcellularLocation>
</comment>
<dbReference type="Gene3D" id="1.10.20.10">
    <property type="entry name" value="Histone, subunit A"/>
    <property type="match status" value="1"/>
</dbReference>
<evidence type="ECO:0000256" key="5">
    <source>
        <dbReference type="ARBA" id="ARBA00023125"/>
    </source>
</evidence>
<dbReference type="GO" id="GO:0000786">
    <property type="term" value="C:nucleosome"/>
    <property type="evidence" value="ECO:0007669"/>
    <property type="project" value="UniProtKB-KW"/>
</dbReference>
<feature type="domain" description="Core Histone H2A/H2B/H3" evidence="9">
    <location>
        <begin position="153"/>
        <end position="241"/>
    </location>
</feature>
<evidence type="ECO:0000256" key="4">
    <source>
        <dbReference type="ARBA" id="ARBA00022454"/>
    </source>
</evidence>
<evidence type="ECO:0000313" key="10">
    <source>
        <dbReference type="EMBL" id="RWS28352.1"/>
    </source>
</evidence>
<dbReference type="OrthoDB" id="420022at2759"/>
<dbReference type="InterPro" id="IPR009072">
    <property type="entry name" value="Histone-fold"/>
</dbReference>
<dbReference type="GO" id="GO:0046982">
    <property type="term" value="F:protein heterodimerization activity"/>
    <property type="evidence" value="ECO:0007669"/>
    <property type="project" value="InterPro"/>
</dbReference>
<accession>A0A443SLH7</accession>
<gene>
    <name evidence="10" type="ORF">B4U80_03091</name>
</gene>
<evidence type="ECO:0000259" key="9">
    <source>
        <dbReference type="Pfam" id="PF00125"/>
    </source>
</evidence>
<dbReference type="EMBL" id="NCKV01001435">
    <property type="protein sequence ID" value="RWS28352.1"/>
    <property type="molecule type" value="Genomic_DNA"/>
</dbReference>
<keyword evidence="6" id="KW-0539">Nucleus</keyword>
<dbReference type="CDD" id="cd22911">
    <property type="entry name" value="HFD_H3"/>
    <property type="match status" value="1"/>
</dbReference>
<sequence>GSGHGHSNQQLQIHEASGSENNIIPSDETGAYSLEQLLIELNNNQFNPEVIQNVFNSIEPINLNENQTSNTESSCKRKQVNPKRKEPTINPIRKKVFTIPASRKNLNKPVPRQNLNIPAPRKNLNLLAPRKQMNKSKTAFIASSSSIRRRLRPGVRALRDIRRYQKSTELLIPGLRFQRLVREIASNISVEGLRFQETALLALQEASEAYLVRLFDDTKLLATHAKRVTIFPKDMQLVRRIISRNTFGV</sequence>
<keyword evidence="11" id="KW-1185">Reference proteome</keyword>
<dbReference type="STRING" id="299467.A0A443SLH7"/>
<dbReference type="GO" id="GO:0005634">
    <property type="term" value="C:nucleus"/>
    <property type="evidence" value="ECO:0007669"/>
    <property type="project" value="UniProtKB-SubCell"/>
</dbReference>
<evidence type="ECO:0000256" key="3">
    <source>
        <dbReference type="ARBA" id="ARBA00010343"/>
    </source>
</evidence>
<proteinExistence type="inferred from homology"/>
<feature type="compositionally biased region" description="Polar residues" evidence="8">
    <location>
        <begin position="64"/>
        <end position="73"/>
    </location>
</feature>
<dbReference type="Proteomes" id="UP000288716">
    <property type="component" value="Unassembled WGS sequence"/>
</dbReference>
<feature type="region of interest" description="Disordered" evidence="8">
    <location>
        <begin position="64"/>
        <end position="85"/>
    </location>
</feature>
<dbReference type="VEuPathDB" id="VectorBase:LDEU003687"/>
<name>A0A443SLH7_9ACAR</name>
<dbReference type="PRINTS" id="PR00622">
    <property type="entry name" value="HISTONEH3"/>
</dbReference>
<dbReference type="FunFam" id="1.10.20.10:FF:000085">
    <property type="entry name" value="Histone H3.2"/>
    <property type="match status" value="1"/>
</dbReference>
<dbReference type="GO" id="GO:0030527">
    <property type="term" value="F:structural constituent of chromatin"/>
    <property type="evidence" value="ECO:0007669"/>
    <property type="project" value="InterPro"/>
</dbReference>
<dbReference type="SUPFAM" id="SSF47113">
    <property type="entry name" value="Histone-fold"/>
    <property type="match status" value="1"/>
</dbReference>
<keyword evidence="4" id="KW-0158">Chromosome</keyword>